<gene>
    <name evidence="2" type="ORF">DERYTH_LOCUS8586</name>
</gene>
<comment type="caution">
    <text evidence="2">The sequence shown here is derived from an EMBL/GenBank/DDBJ whole genome shotgun (WGS) entry which is preliminary data.</text>
</comment>
<dbReference type="AlphaFoldDB" id="A0A9N9CZS6"/>
<reference evidence="2" key="1">
    <citation type="submission" date="2021-06" db="EMBL/GenBank/DDBJ databases">
        <authorList>
            <person name="Kallberg Y."/>
            <person name="Tangrot J."/>
            <person name="Rosling A."/>
        </authorList>
    </citation>
    <scope>NUCLEOTIDE SEQUENCE</scope>
    <source>
        <strain evidence="2">MA453B</strain>
    </source>
</reference>
<keyword evidence="1" id="KW-0812">Transmembrane</keyword>
<organism evidence="2 3">
    <name type="scientific">Dentiscutata erythropus</name>
    <dbReference type="NCBI Taxonomy" id="1348616"/>
    <lineage>
        <taxon>Eukaryota</taxon>
        <taxon>Fungi</taxon>
        <taxon>Fungi incertae sedis</taxon>
        <taxon>Mucoromycota</taxon>
        <taxon>Glomeromycotina</taxon>
        <taxon>Glomeromycetes</taxon>
        <taxon>Diversisporales</taxon>
        <taxon>Gigasporaceae</taxon>
        <taxon>Dentiscutata</taxon>
    </lineage>
</organism>
<evidence type="ECO:0000256" key="1">
    <source>
        <dbReference type="SAM" id="Phobius"/>
    </source>
</evidence>
<protein>
    <submittedName>
        <fullName evidence="2">16808_t:CDS:1</fullName>
    </submittedName>
</protein>
<evidence type="ECO:0000313" key="3">
    <source>
        <dbReference type="Proteomes" id="UP000789405"/>
    </source>
</evidence>
<dbReference type="OrthoDB" id="2448307at2759"/>
<evidence type="ECO:0000313" key="2">
    <source>
        <dbReference type="EMBL" id="CAG8619958.1"/>
    </source>
</evidence>
<dbReference type="EMBL" id="CAJVPY010004454">
    <property type="protein sequence ID" value="CAG8619958.1"/>
    <property type="molecule type" value="Genomic_DNA"/>
</dbReference>
<keyword evidence="3" id="KW-1185">Reference proteome</keyword>
<dbReference type="InterPro" id="IPR040410">
    <property type="entry name" value="UPF0658_Golgi"/>
</dbReference>
<feature type="transmembrane region" description="Helical" evidence="1">
    <location>
        <begin position="163"/>
        <end position="184"/>
    </location>
</feature>
<feature type="transmembrane region" description="Helical" evidence="1">
    <location>
        <begin position="204"/>
        <end position="231"/>
    </location>
</feature>
<sequence>MKFEKFKSRTLQSKWTKLFVLTSVLQLIIIVALEGRVLQRNSSFRYKIQSQISQFNSTTTNTTNTNSTCNLDPSSERMYNIESENVVFMVFQLFQLFLCMNAVYNQNTIQIITIAVTNFLCGLYGIVQIFEIKKWVSDLQIKNCPDNSAFTTQFAKQYGSYDIPLVIFLVIFASIIAFISFKLYQEFGWNIYKKIGADIQMQKIFKTMLIFVLLLKIDLFFVLLTGVEAIATLHYDKDPKKQDASLSLSKGLFYFHLVITIMILFLEVLAYSSLRRENKPGMILYIVLSTVTIADFCIILRSSLKAIDQAWYFFVVIVLIAVILSIVTWVFAILVYLNFDKGLRPLLDKRRGDSEIGDTTPGEGGREKIVLD</sequence>
<accession>A0A9N9CZS6</accession>
<keyword evidence="1" id="KW-0472">Membrane</keyword>
<dbReference type="PANTHER" id="PTHR34391">
    <property type="entry name" value="UPF0658 GOLGI APPARATUS MEMBRANE PROTEIN C1952.10C-RELATED"/>
    <property type="match status" value="1"/>
</dbReference>
<feature type="transmembrane region" description="Helical" evidence="1">
    <location>
        <begin position="310"/>
        <end position="337"/>
    </location>
</feature>
<proteinExistence type="predicted"/>
<name>A0A9N9CZS6_9GLOM</name>
<feature type="transmembrane region" description="Helical" evidence="1">
    <location>
        <begin position="251"/>
        <end position="271"/>
    </location>
</feature>
<dbReference type="PANTHER" id="PTHR34391:SF1">
    <property type="entry name" value="UPF0658 GOLGI APPARATUS MEMBRANE PROTEIN C1952.10C-RELATED"/>
    <property type="match status" value="1"/>
</dbReference>
<dbReference type="GO" id="GO:0005794">
    <property type="term" value="C:Golgi apparatus"/>
    <property type="evidence" value="ECO:0007669"/>
    <property type="project" value="TreeGrafter"/>
</dbReference>
<dbReference type="Proteomes" id="UP000789405">
    <property type="component" value="Unassembled WGS sequence"/>
</dbReference>
<feature type="transmembrane region" description="Helical" evidence="1">
    <location>
        <begin position="111"/>
        <end position="130"/>
    </location>
</feature>
<feature type="transmembrane region" description="Helical" evidence="1">
    <location>
        <begin position="283"/>
        <end position="304"/>
    </location>
</feature>
<keyword evidence="1" id="KW-1133">Transmembrane helix</keyword>